<dbReference type="UniPathway" id="UPA00047">
    <property type="reaction ID" value="UER00055"/>
</dbReference>
<comment type="pathway">
    <text evidence="2">Amino-acid biosynthesis; L-valine biosynthesis; L-valine from pyruvate: step 1/4.</text>
</comment>
<dbReference type="EMBL" id="LNQE01001002">
    <property type="protein sequence ID" value="KUG21953.1"/>
    <property type="molecule type" value="Genomic_DNA"/>
</dbReference>
<dbReference type="Pfam" id="PF22629">
    <property type="entry name" value="ACT_AHAS_ss"/>
    <property type="match status" value="1"/>
</dbReference>
<dbReference type="GO" id="GO:0003984">
    <property type="term" value="F:acetolactate synthase activity"/>
    <property type="evidence" value="ECO:0007669"/>
    <property type="project" value="UniProtKB-EC"/>
</dbReference>
<dbReference type="SUPFAM" id="SSF55021">
    <property type="entry name" value="ACT-like"/>
    <property type="match status" value="2"/>
</dbReference>
<keyword evidence="4" id="KW-0028">Amino-acid biosynthesis</keyword>
<dbReference type="Gene3D" id="3.30.70.260">
    <property type="match status" value="1"/>
</dbReference>
<dbReference type="UniPathway" id="UPA00049">
    <property type="reaction ID" value="UER00059"/>
</dbReference>
<evidence type="ECO:0000256" key="2">
    <source>
        <dbReference type="ARBA" id="ARBA00005025"/>
    </source>
</evidence>
<dbReference type="CDD" id="cd04878">
    <property type="entry name" value="ACT_AHAS"/>
    <property type="match status" value="1"/>
</dbReference>
<dbReference type="PANTHER" id="PTHR30239:SF0">
    <property type="entry name" value="ACETOLACTATE SYNTHASE SMALL SUBUNIT 1, CHLOROPLASTIC"/>
    <property type="match status" value="1"/>
</dbReference>
<evidence type="ECO:0000256" key="3">
    <source>
        <dbReference type="ARBA" id="ARBA00006341"/>
    </source>
</evidence>
<organism evidence="7">
    <name type="scientific">hydrocarbon metagenome</name>
    <dbReference type="NCBI Taxonomy" id="938273"/>
    <lineage>
        <taxon>unclassified sequences</taxon>
        <taxon>metagenomes</taxon>
        <taxon>ecological metagenomes</taxon>
    </lineage>
</organism>
<evidence type="ECO:0000313" key="7">
    <source>
        <dbReference type="EMBL" id="KUG21953.1"/>
    </source>
</evidence>
<evidence type="ECO:0000256" key="1">
    <source>
        <dbReference type="ARBA" id="ARBA00004974"/>
    </source>
</evidence>
<dbReference type="PANTHER" id="PTHR30239">
    <property type="entry name" value="ACETOLACTATE SYNTHASE SMALL SUBUNIT"/>
    <property type="match status" value="1"/>
</dbReference>
<accession>A0A0W8FMH8</accession>
<sequence length="161" mass="18013">MEKKEHIISVLVHNKPDVLARIAGILGGKGYNIESLCVNTTTQYEISKIVMTTVGTQEIITRIENQLQRLVDVIQVDDLTNVESIHRELVMVRLNLTTDKKEQIKKAVDTNKWKVIASADTYVILEITGDQSQIDFALARLEPLGIADMTRTGIVALNLED</sequence>
<dbReference type="GO" id="GO:0009097">
    <property type="term" value="P:isoleucine biosynthetic process"/>
    <property type="evidence" value="ECO:0007669"/>
    <property type="project" value="UniProtKB-UniPathway"/>
</dbReference>
<dbReference type="NCBIfam" id="NF008864">
    <property type="entry name" value="PRK11895.1"/>
    <property type="match status" value="1"/>
</dbReference>
<dbReference type="NCBIfam" id="TIGR00119">
    <property type="entry name" value="acolac_sm"/>
    <property type="match status" value="1"/>
</dbReference>
<feature type="domain" description="ACT" evidence="6">
    <location>
        <begin position="7"/>
        <end position="84"/>
    </location>
</feature>
<dbReference type="PROSITE" id="PS51671">
    <property type="entry name" value="ACT"/>
    <property type="match status" value="1"/>
</dbReference>
<name>A0A0W8FMH8_9ZZZZ</name>
<proteinExistence type="inferred from homology"/>
<dbReference type="GO" id="GO:0005829">
    <property type="term" value="C:cytosol"/>
    <property type="evidence" value="ECO:0007669"/>
    <property type="project" value="TreeGrafter"/>
</dbReference>
<reference evidence="7" key="1">
    <citation type="journal article" date="2015" name="Proc. Natl. Acad. Sci. U.S.A.">
        <title>Networks of energetic and metabolic interactions define dynamics in microbial communities.</title>
        <authorList>
            <person name="Embree M."/>
            <person name="Liu J.K."/>
            <person name="Al-Bassam M.M."/>
            <person name="Zengler K."/>
        </authorList>
    </citation>
    <scope>NUCLEOTIDE SEQUENCE</scope>
</reference>
<protein>
    <submittedName>
        <fullName evidence="7">Acetolactate synthase small subunit</fullName>
        <ecNumber evidence="7">2.2.1.6</ecNumber>
    </submittedName>
</protein>
<evidence type="ECO:0000256" key="4">
    <source>
        <dbReference type="ARBA" id="ARBA00022605"/>
    </source>
</evidence>
<dbReference type="InterPro" id="IPR019455">
    <property type="entry name" value="Acetolactate_synth_ssu_C"/>
</dbReference>
<dbReference type="InterPro" id="IPR027271">
    <property type="entry name" value="Acetolactate_synth/TF_NikR_C"/>
</dbReference>
<comment type="similarity">
    <text evidence="3">Belongs to the acetolactate synthase small subunit family.</text>
</comment>
<dbReference type="Gene3D" id="3.30.70.1150">
    <property type="entry name" value="ACT-like. Chain A, domain 2"/>
    <property type="match status" value="1"/>
</dbReference>
<dbReference type="InterPro" id="IPR004789">
    <property type="entry name" value="Acetalactate_synth_ssu"/>
</dbReference>
<evidence type="ECO:0000259" key="6">
    <source>
        <dbReference type="PROSITE" id="PS51671"/>
    </source>
</evidence>
<gene>
    <name evidence="7" type="ORF">ASZ90_008280</name>
</gene>
<dbReference type="EC" id="2.2.1.6" evidence="7"/>
<evidence type="ECO:0000256" key="5">
    <source>
        <dbReference type="ARBA" id="ARBA00023304"/>
    </source>
</evidence>
<comment type="pathway">
    <text evidence="1">Amino-acid biosynthesis; L-isoleucine biosynthesis; L-isoleucine from 2-oxobutanoate: step 1/4.</text>
</comment>
<dbReference type="InterPro" id="IPR039557">
    <property type="entry name" value="AHAS_ACT"/>
</dbReference>
<dbReference type="InterPro" id="IPR054480">
    <property type="entry name" value="AHAS_small-like_ACT"/>
</dbReference>
<dbReference type="Pfam" id="PF10369">
    <property type="entry name" value="ALS_ss_C"/>
    <property type="match status" value="1"/>
</dbReference>
<dbReference type="InterPro" id="IPR045865">
    <property type="entry name" value="ACT-like_dom_sf"/>
</dbReference>
<keyword evidence="7" id="KW-0808">Transferase</keyword>
<dbReference type="GO" id="GO:1990610">
    <property type="term" value="F:acetolactate synthase regulator activity"/>
    <property type="evidence" value="ECO:0007669"/>
    <property type="project" value="InterPro"/>
</dbReference>
<dbReference type="AlphaFoldDB" id="A0A0W8FMH8"/>
<dbReference type="InterPro" id="IPR002912">
    <property type="entry name" value="ACT_dom"/>
</dbReference>
<dbReference type="GO" id="GO:0009099">
    <property type="term" value="P:L-valine biosynthetic process"/>
    <property type="evidence" value="ECO:0007669"/>
    <property type="project" value="UniProtKB-UniPathway"/>
</dbReference>
<comment type="caution">
    <text evidence="7">The sequence shown here is derived from an EMBL/GenBank/DDBJ whole genome shotgun (WGS) entry which is preliminary data.</text>
</comment>
<keyword evidence="5" id="KW-0100">Branched-chain amino acid biosynthesis</keyword>